<gene>
    <name evidence="1" type="ORF">PoB_006624800</name>
</gene>
<comment type="caution">
    <text evidence="1">The sequence shown here is derived from an EMBL/GenBank/DDBJ whole genome shotgun (WGS) entry which is preliminary data.</text>
</comment>
<proteinExistence type="predicted"/>
<keyword evidence="2" id="KW-1185">Reference proteome</keyword>
<dbReference type="Proteomes" id="UP000735302">
    <property type="component" value="Unassembled WGS sequence"/>
</dbReference>
<sequence>MNLIVSNVCIDNDNRQLWLHVIRTMDYTEVPQSTLCVRLESVHNINKVIQVFRPSIRAPVAGLKQTESLAMTSLRFFGSFVHDVISQGYNDCTSTSFADIFEVGAKYRGWTLCATSLYLIYLTEPVIV</sequence>
<dbReference type="EMBL" id="BLXT01007506">
    <property type="protein sequence ID" value="GFO39743.1"/>
    <property type="molecule type" value="Genomic_DNA"/>
</dbReference>
<evidence type="ECO:0000313" key="1">
    <source>
        <dbReference type="EMBL" id="GFO39743.1"/>
    </source>
</evidence>
<organism evidence="1 2">
    <name type="scientific">Plakobranchus ocellatus</name>
    <dbReference type="NCBI Taxonomy" id="259542"/>
    <lineage>
        <taxon>Eukaryota</taxon>
        <taxon>Metazoa</taxon>
        <taxon>Spiralia</taxon>
        <taxon>Lophotrochozoa</taxon>
        <taxon>Mollusca</taxon>
        <taxon>Gastropoda</taxon>
        <taxon>Heterobranchia</taxon>
        <taxon>Euthyneura</taxon>
        <taxon>Panpulmonata</taxon>
        <taxon>Sacoglossa</taxon>
        <taxon>Placobranchoidea</taxon>
        <taxon>Plakobranchidae</taxon>
        <taxon>Plakobranchus</taxon>
    </lineage>
</organism>
<accession>A0AAV4D6Q5</accession>
<protein>
    <submittedName>
        <fullName evidence="1">Uncharacterized protein</fullName>
    </submittedName>
</protein>
<dbReference type="AlphaFoldDB" id="A0AAV4D6Q5"/>
<reference evidence="1 2" key="1">
    <citation type="journal article" date="2021" name="Elife">
        <title>Chloroplast acquisition without the gene transfer in kleptoplastic sea slugs, Plakobranchus ocellatus.</title>
        <authorList>
            <person name="Maeda T."/>
            <person name="Takahashi S."/>
            <person name="Yoshida T."/>
            <person name="Shimamura S."/>
            <person name="Takaki Y."/>
            <person name="Nagai Y."/>
            <person name="Toyoda A."/>
            <person name="Suzuki Y."/>
            <person name="Arimoto A."/>
            <person name="Ishii H."/>
            <person name="Satoh N."/>
            <person name="Nishiyama T."/>
            <person name="Hasebe M."/>
            <person name="Maruyama T."/>
            <person name="Minagawa J."/>
            <person name="Obokata J."/>
            <person name="Shigenobu S."/>
        </authorList>
    </citation>
    <scope>NUCLEOTIDE SEQUENCE [LARGE SCALE GENOMIC DNA]</scope>
</reference>
<evidence type="ECO:0000313" key="2">
    <source>
        <dbReference type="Proteomes" id="UP000735302"/>
    </source>
</evidence>
<name>A0AAV4D6Q5_9GAST</name>